<accession>A0A1L9S4L9</accession>
<dbReference type="OrthoDB" id="2998174at2759"/>
<keyword evidence="4" id="KW-1185">Reference proteome</keyword>
<dbReference type="InterPro" id="IPR008949">
    <property type="entry name" value="Isoprenoid_synthase_dom_sf"/>
</dbReference>
<dbReference type="SUPFAM" id="SSF48576">
    <property type="entry name" value="Terpenoid synthases"/>
    <property type="match status" value="1"/>
</dbReference>
<evidence type="ECO:0008006" key="5">
    <source>
        <dbReference type="Google" id="ProtNLM"/>
    </source>
</evidence>
<dbReference type="Proteomes" id="UP000184188">
    <property type="component" value="Unassembled WGS sequence"/>
</dbReference>
<evidence type="ECO:0000256" key="2">
    <source>
        <dbReference type="ARBA" id="ARBA00023239"/>
    </source>
</evidence>
<dbReference type="Gene3D" id="1.10.600.10">
    <property type="entry name" value="Farnesyl Diphosphate Synthase"/>
    <property type="match status" value="1"/>
</dbReference>
<dbReference type="RefSeq" id="XP_022576608.1">
    <property type="nucleotide sequence ID" value="XM_022725295.1"/>
</dbReference>
<dbReference type="InterPro" id="IPR024652">
    <property type="entry name" value="Trichodiene_synth"/>
</dbReference>
<dbReference type="GO" id="GO:0016838">
    <property type="term" value="F:carbon-oxygen lyase activity, acting on phosphates"/>
    <property type="evidence" value="ECO:0007669"/>
    <property type="project" value="InterPro"/>
</dbReference>
<name>A0A1L9S4L9_9EURO</name>
<evidence type="ECO:0000256" key="1">
    <source>
        <dbReference type="ARBA" id="ARBA00007946"/>
    </source>
</evidence>
<gene>
    <name evidence="3" type="ORF">ASPZODRAFT_147766</name>
</gene>
<sequence length="257" mass="29509">MEHDSEKSLKEFILNVLDSDDQGEYSSDESLPLAATPVDEPYAISVDEVHPEETDLYSEAVRQCGRLFSILLQLREYYNDYTYMMMVKATFAFIASTFAEQRFLTQSKGLPVDSLRDQRDDSGFGLFFVLALFPREYGILPKENMPVIRMMVDYANDANDVLSYYKESIVGDEPASAFILYSQSSGVSRAEALQQYINLSKRDIQRMEEYGCSAKIKKIMRRFIYSYVRWHVDSPRYQLDEILGDAGVYEGNPTRGP</sequence>
<dbReference type="AlphaFoldDB" id="A0A1L9S4L9"/>
<proteinExistence type="inferred from homology"/>
<organism evidence="3 4">
    <name type="scientific">Penicilliopsis zonata CBS 506.65</name>
    <dbReference type="NCBI Taxonomy" id="1073090"/>
    <lineage>
        <taxon>Eukaryota</taxon>
        <taxon>Fungi</taxon>
        <taxon>Dikarya</taxon>
        <taxon>Ascomycota</taxon>
        <taxon>Pezizomycotina</taxon>
        <taxon>Eurotiomycetes</taxon>
        <taxon>Eurotiomycetidae</taxon>
        <taxon>Eurotiales</taxon>
        <taxon>Aspergillaceae</taxon>
        <taxon>Penicilliopsis</taxon>
    </lineage>
</organism>
<protein>
    <recommendedName>
        <fullName evidence="5">Terpenoid synthase</fullName>
    </recommendedName>
</protein>
<reference evidence="4" key="1">
    <citation type="journal article" date="2017" name="Genome Biol.">
        <title>Comparative genomics reveals high biological diversity and specific adaptations in the industrially and medically important fungal genus Aspergillus.</title>
        <authorList>
            <person name="de Vries R.P."/>
            <person name="Riley R."/>
            <person name="Wiebenga A."/>
            <person name="Aguilar-Osorio G."/>
            <person name="Amillis S."/>
            <person name="Uchima C.A."/>
            <person name="Anderluh G."/>
            <person name="Asadollahi M."/>
            <person name="Askin M."/>
            <person name="Barry K."/>
            <person name="Battaglia E."/>
            <person name="Bayram O."/>
            <person name="Benocci T."/>
            <person name="Braus-Stromeyer S.A."/>
            <person name="Caldana C."/>
            <person name="Canovas D."/>
            <person name="Cerqueira G.C."/>
            <person name="Chen F."/>
            <person name="Chen W."/>
            <person name="Choi C."/>
            <person name="Clum A."/>
            <person name="Dos Santos R.A."/>
            <person name="Damasio A.R."/>
            <person name="Diallinas G."/>
            <person name="Emri T."/>
            <person name="Fekete E."/>
            <person name="Flipphi M."/>
            <person name="Freyberg S."/>
            <person name="Gallo A."/>
            <person name="Gournas C."/>
            <person name="Habgood R."/>
            <person name="Hainaut M."/>
            <person name="Harispe M.L."/>
            <person name="Henrissat B."/>
            <person name="Hilden K.S."/>
            <person name="Hope R."/>
            <person name="Hossain A."/>
            <person name="Karabika E."/>
            <person name="Karaffa L."/>
            <person name="Karanyi Z."/>
            <person name="Krasevec N."/>
            <person name="Kuo A."/>
            <person name="Kusch H."/>
            <person name="LaButti K."/>
            <person name="Lagendijk E.L."/>
            <person name="Lapidus A."/>
            <person name="Levasseur A."/>
            <person name="Lindquist E."/>
            <person name="Lipzen A."/>
            <person name="Logrieco A.F."/>
            <person name="MacCabe A."/>
            <person name="Maekelae M.R."/>
            <person name="Malavazi I."/>
            <person name="Melin P."/>
            <person name="Meyer V."/>
            <person name="Mielnichuk N."/>
            <person name="Miskei M."/>
            <person name="Molnar A.P."/>
            <person name="Mule G."/>
            <person name="Ngan C.Y."/>
            <person name="Orejas M."/>
            <person name="Orosz E."/>
            <person name="Ouedraogo J.P."/>
            <person name="Overkamp K.M."/>
            <person name="Park H.-S."/>
            <person name="Perrone G."/>
            <person name="Piumi F."/>
            <person name="Punt P.J."/>
            <person name="Ram A.F."/>
            <person name="Ramon A."/>
            <person name="Rauscher S."/>
            <person name="Record E."/>
            <person name="Riano-Pachon D.M."/>
            <person name="Robert V."/>
            <person name="Roehrig J."/>
            <person name="Ruller R."/>
            <person name="Salamov A."/>
            <person name="Salih N.S."/>
            <person name="Samson R.A."/>
            <person name="Sandor E."/>
            <person name="Sanguinetti M."/>
            <person name="Schuetze T."/>
            <person name="Sepcic K."/>
            <person name="Shelest E."/>
            <person name="Sherlock G."/>
            <person name="Sophianopoulou V."/>
            <person name="Squina F.M."/>
            <person name="Sun H."/>
            <person name="Susca A."/>
            <person name="Todd R.B."/>
            <person name="Tsang A."/>
            <person name="Unkles S.E."/>
            <person name="van de Wiele N."/>
            <person name="van Rossen-Uffink D."/>
            <person name="Oliveira J.V."/>
            <person name="Vesth T.C."/>
            <person name="Visser J."/>
            <person name="Yu J.-H."/>
            <person name="Zhou M."/>
            <person name="Andersen M.R."/>
            <person name="Archer D.B."/>
            <person name="Baker S.E."/>
            <person name="Benoit I."/>
            <person name="Brakhage A.A."/>
            <person name="Braus G.H."/>
            <person name="Fischer R."/>
            <person name="Frisvad J.C."/>
            <person name="Goldman G.H."/>
            <person name="Houbraken J."/>
            <person name="Oakley B."/>
            <person name="Pocsi I."/>
            <person name="Scazzocchio C."/>
            <person name="Seiboth B."/>
            <person name="vanKuyk P.A."/>
            <person name="Wortman J."/>
            <person name="Dyer P.S."/>
            <person name="Grigoriev I.V."/>
        </authorList>
    </citation>
    <scope>NUCLEOTIDE SEQUENCE [LARGE SCALE GENOMIC DNA]</scope>
    <source>
        <strain evidence="4">CBS 506.65</strain>
    </source>
</reference>
<evidence type="ECO:0000313" key="4">
    <source>
        <dbReference type="Proteomes" id="UP000184188"/>
    </source>
</evidence>
<evidence type="ECO:0000313" key="3">
    <source>
        <dbReference type="EMBL" id="OJJ42098.1"/>
    </source>
</evidence>
<keyword evidence="2" id="KW-0456">Lyase</keyword>
<dbReference type="STRING" id="1073090.A0A1L9S4L9"/>
<dbReference type="GeneID" id="34611760"/>
<dbReference type="VEuPathDB" id="FungiDB:ASPZODRAFT_147766"/>
<comment type="similarity">
    <text evidence="1">Belongs to the trichodiene synthase family.</text>
</comment>
<dbReference type="Pfam" id="PF06330">
    <property type="entry name" value="TRI5"/>
    <property type="match status" value="1"/>
</dbReference>
<dbReference type="EMBL" id="KV878369">
    <property type="protein sequence ID" value="OJJ42098.1"/>
    <property type="molecule type" value="Genomic_DNA"/>
</dbReference>